<keyword evidence="4 8" id="KW-0762">Sugar transport</keyword>
<evidence type="ECO:0000313" key="11">
    <source>
        <dbReference type="EMBL" id="PSW10347.1"/>
    </source>
</evidence>
<dbReference type="GO" id="GO:0008982">
    <property type="term" value="F:protein-N(PI)-phosphohistidine-sugar phosphotransferase activity"/>
    <property type="evidence" value="ECO:0007669"/>
    <property type="project" value="UniProtKB-UniRule"/>
</dbReference>
<feature type="transmembrane region" description="Helical" evidence="9">
    <location>
        <begin position="72"/>
        <end position="93"/>
    </location>
</feature>
<dbReference type="NCBIfam" id="TIGR00410">
    <property type="entry name" value="lacE"/>
    <property type="match status" value="1"/>
</dbReference>
<feature type="transmembrane region" description="Helical" evidence="9">
    <location>
        <begin position="100"/>
        <end position="119"/>
    </location>
</feature>
<evidence type="ECO:0000256" key="9">
    <source>
        <dbReference type="SAM" id="Phobius"/>
    </source>
</evidence>
<dbReference type="GO" id="GO:0009401">
    <property type="term" value="P:phosphoenolpyruvate-dependent sugar phosphotransferase system"/>
    <property type="evidence" value="ECO:0007669"/>
    <property type="project" value="InterPro"/>
</dbReference>
<proteinExistence type="predicted"/>
<evidence type="ECO:0000259" key="10">
    <source>
        <dbReference type="PROSITE" id="PS51105"/>
    </source>
</evidence>
<comment type="caution">
    <text evidence="11">The sequence shown here is derived from an EMBL/GenBank/DDBJ whole genome shotgun (WGS) entry which is preliminary data.</text>
</comment>
<comment type="subcellular location">
    <subcellularLocation>
        <location evidence="1">Cell membrane</location>
        <topology evidence="1">Multi-pass membrane protein</topology>
    </subcellularLocation>
</comment>
<feature type="transmembrane region" description="Helical" evidence="9">
    <location>
        <begin position="333"/>
        <end position="352"/>
    </location>
</feature>
<name>A0A2T3N9Z9_9GAMM</name>
<protein>
    <recommendedName>
        <fullName evidence="8">Permease IIC component</fullName>
    </recommendedName>
</protein>
<dbReference type="GO" id="GO:0005886">
    <property type="term" value="C:plasma membrane"/>
    <property type="evidence" value="ECO:0007669"/>
    <property type="project" value="UniProtKB-SubCell"/>
</dbReference>
<evidence type="ECO:0000256" key="6">
    <source>
        <dbReference type="ARBA" id="ARBA00022989"/>
    </source>
</evidence>
<feature type="transmembrane region" description="Helical" evidence="9">
    <location>
        <begin position="211"/>
        <end position="232"/>
    </location>
</feature>
<evidence type="ECO:0000313" key="12">
    <source>
        <dbReference type="Proteomes" id="UP000241346"/>
    </source>
</evidence>
<organism evidence="11 12">
    <name type="scientific">Photobacterium rosenbergii</name>
    <dbReference type="NCBI Taxonomy" id="294936"/>
    <lineage>
        <taxon>Bacteria</taxon>
        <taxon>Pseudomonadati</taxon>
        <taxon>Pseudomonadota</taxon>
        <taxon>Gammaproteobacteria</taxon>
        <taxon>Vibrionales</taxon>
        <taxon>Vibrionaceae</taxon>
        <taxon>Photobacterium</taxon>
    </lineage>
</organism>
<feature type="transmembrane region" description="Helical" evidence="9">
    <location>
        <begin position="361"/>
        <end position="378"/>
    </location>
</feature>
<evidence type="ECO:0000256" key="7">
    <source>
        <dbReference type="ARBA" id="ARBA00023136"/>
    </source>
</evidence>
<feature type="transmembrane region" description="Helical" evidence="9">
    <location>
        <begin position="308"/>
        <end position="327"/>
    </location>
</feature>
<comment type="function">
    <text evidence="8">The phosphoenolpyruvate-dependent sugar phosphotransferase system (PTS), a major carbohydrate active -transport system, catalyzes the phosphorylation of incoming sugar substrates concomitant with their translocation across the cell membrane.</text>
</comment>
<feature type="transmembrane region" description="Helical" evidence="9">
    <location>
        <begin position="21"/>
        <end position="42"/>
    </location>
</feature>
<feature type="transmembrane region" description="Helical" evidence="9">
    <location>
        <begin position="171"/>
        <end position="191"/>
    </location>
</feature>
<keyword evidence="6 9" id="KW-1133">Transmembrane helix</keyword>
<keyword evidence="5 9" id="KW-0812">Transmembrane</keyword>
<dbReference type="Proteomes" id="UP000241346">
    <property type="component" value="Unassembled WGS sequence"/>
</dbReference>
<dbReference type="InterPro" id="IPR004501">
    <property type="entry name" value="PTS_EIIC_3"/>
</dbReference>
<feature type="transmembrane region" description="Helical" evidence="9">
    <location>
        <begin position="384"/>
        <end position="403"/>
    </location>
</feature>
<evidence type="ECO:0000256" key="2">
    <source>
        <dbReference type="ARBA" id="ARBA00022448"/>
    </source>
</evidence>
<feature type="transmembrane region" description="Helical" evidence="9">
    <location>
        <begin position="125"/>
        <end position="150"/>
    </location>
</feature>
<dbReference type="EMBL" id="PYMB01000011">
    <property type="protein sequence ID" value="PSW10347.1"/>
    <property type="molecule type" value="Genomic_DNA"/>
</dbReference>
<dbReference type="Pfam" id="PF02378">
    <property type="entry name" value="PTS_EIIC"/>
    <property type="match status" value="1"/>
</dbReference>
<evidence type="ECO:0000256" key="3">
    <source>
        <dbReference type="ARBA" id="ARBA00022475"/>
    </source>
</evidence>
<dbReference type="InterPro" id="IPR004796">
    <property type="entry name" value="PTS_IIC_cello"/>
</dbReference>
<dbReference type="PANTHER" id="PTHR33989">
    <property type="match status" value="1"/>
</dbReference>
<dbReference type="PIRSF" id="PIRSF006351">
    <property type="entry name" value="PTS_EIIC-Cellobiose"/>
    <property type="match status" value="1"/>
</dbReference>
<feature type="transmembrane region" description="Helical" evidence="9">
    <location>
        <begin position="239"/>
        <end position="258"/>
    </location>
</feature>
<evidence type="ECO:0000256" key="4">
    <source>
        <dbReference type="ARBA" id="ARBA00022597"/>
    </source>
</evidence>
<keyword evidence="3 8" id="KW-1003">Cell membrane</keyword>
<evidence type="ECO:0000256" key="1">
    <source>
        <dbReference type="ARBA" id="ARBA00004651"/>
    </source>
</evidence>
<dbReference type="InterPro" id="IPR003352">
    <property type="entry name" value="PTS_EIIC"/>
</dbReference>
<accession>A0A2T3N9Z9</accession>
<dbReference type="InterPro" id="IPR051088">
    <property type="entry name" value="PTS_Sugar-EIIC/EIIB"/>
</dbReference>
<dbReference type="OrthoDB" id="5843984at2"/>
<keyword evidence="7 8" id="KW-0472">Membrane</keyword>
<feature type="domain" description="PTS EIIC type-3" evidence="10">
    <location>
        <begin position="1"/>
        <end position="402"/>
    </location>
</feature>
<gene>
    <name evidence="11" type="ORF">C9J01_18725</name>
</gene>
<feature type="transmembrane region" description="Helical" evidence="9">
    <location>
        <begin position="278"/>
        <end position="296"/>
    </location>
</feature>
<dbReference type="AlphaFoldDB" id="A0A2T3N9Z9"/>
<sequence>MERHVQPIAAKLEKQPHIASIRDGFILVLPFLIIGSFMLILLCPPFNEDTTNSFGQAWWAFADSAGPAMWRIFQMSFNAIAIFVSASIAYNLAKKYKREPLPAAFLSLMTFFLICGPYEGDQMSLAFVGGSGLFPAIFIAFYTVEITRLLERLGLYIRLPKEVPSAVAESLNIIIPVLAVLLTLYPVTLWIETSTGLPVPQLIMDAMAPLIQASDSLVAIVLVVLATHLLWFAGINGSLVLMQLWTPFLLSNMAANFAAREAGEAMPFVITNSFWDFYVVHGATGGLLALVILLMRSRSVHMRSIGKIGAVPAFFSIGEPVVYGLPIVMNPLLFVPLILCPLANAVIAYLVVDFGIVGKMFLMAPWTTPAPIGAFLATGGDGGAIILSLGLIVLNVFIYYPFFKVFEKQCLEREKAQAEEEQGKEDTKGKLAIN</sequence>
<reference evidence="11 12" key="1">
    <citation type="submission" date="2018-03" db="EMBL/GenBank/DDBJ databases">
        <title>Whole genome sequencing of Histamine producing bacteria.</title>
        <authorList>
            <person name="Butler K."/>
        </authorList>
    </citation>
    <scope>NUCLEOTIDE SEQUENCE [LARGE SCALE GENOMIC DNA]</scope>
    <source>
        <strain evidence="11 12">DSM 19138</strain>
    </source>
</reference>
<evidence type="ECO:0000256" key="5">
    <source>
        <dbReference type="ARBA" id="ARBA00022692"/>
    </source>
</evidence>
<keyword evidence="2 8" id="KW-0813">Transport</keyword>
<dbReference type="PROSITE" id="PS51105">
    <property type="entry name" value="PTS_EIIC_TYPE_3"/>
    <property type="match status" value="1"/>
</dbReference>
<evidence type="ECO:0000256" key="8">
    <source>
        <dbReference type="PIRNR" id="PIRNR006351"/>
    </source>
</evidence>
<dbReference type="PANTHER" id="PTHR33989:SF4">
    <property type="entry name" value="PTS SYSTEM N,N'-DIACETYLCHITOBIOSE-SPECIFIC EIIC COMPONENT"/>
    <property type="match status" value="1"/>
</dbReference>